<reference evidence="2" key="2">
    <citation type="journal article" date="2017" name="Nat. Plants">
        <title>The Aegilops tauschii genome reveals multiple impacts of transposons.</title>
        <authorList>
            <person name="Zhao G."/>
            <person name="Zou C."/>
            <person name="Li K."/>
            <person name="Wang K."/>
            <person name="Li T."/>
            <person name="Gao L."/>
            <person name="Zhang X."/>
            <person name="Wang H."/>
            <person name="Yang Z."/>
            <person name="Liu X."/>
            <person name="Jiang W."/>
            <person name="Mao L."/>
            <person name="Kong X."/>
            <person name="Jiao Y."/>
            <person name="Jia J."/>
        </authorList>
    </citation>
    <scope>NUCLEOTIDE SEQUENCE [LARGE SCALE GENOMIC DNA]</scope>
    <source>
        <strain evidence="2">cv. AL8/78</strain>
    </source>
</reference>
<proteinExistence type="predicted"/>
<dbReference type="AlphaFoldDB" id="A0A453MMX9"/>
<reference evidence="1" key="3">
    <citation type="journal article" date="2017" name="Nature">
        <title>Genome sequence of the progenitor of the wheat D genome Aegilops tauschii.</title>
        <authorList>
            <person name="Luo M.C."/>
            <person name="Gu Y.Q."/>
            <person name="Puiu D."/>
            <person name="Wang H."/>
            <person name="Twardziok S.O."/>
            <person name="Deal K.R."/>
            <person name="Huo N."/>
            <person name="Zhu T."/>
            <person name="Wang L."/>
            <person name="Wang Y."/>
            <person name="McGuire P.E."/>
            <person name="Liu S."/>
            <person name="Long H."/>
            <person name="Ramasamy R.K."/>
            <person name="Rodriguez J.C."/>
            <person name="Van S.L."/>
            <person name="Yuan L."/>
            <person name="Wang Z."/>
            <person name="Xia Z."/>
            <person name="Xiao L."/>
            <person name="Anderson O.D."/>
            <person name="Ouyang S."/>
            <person name="Liang Y."/>
            <person name="Zimin A.V."/>
            <person name="Pertea G."/>
            <person name="Qi P."/>
            <person name="Bennetzen J.L."/>
            <person name="Dai X."/>
            <person name="Dawson M.W."/>
            <person name="Muller H.G."/>
            <person name="Kugler K."/>
            <person name="Rivarola-Duarte L."/>
            <person name="Spannagl M."/>
            <person name="Mayer K.F.X."/>
            <person name="Lu F.H."/>
            <person name="Bevan M.W."/>
            <person name="Leroy P."/>
            <person name="Li P."/>
            <person name="You F.M."/>
            <person name="Sun Q."/>
            <person name="Liu Z."/>
            <person name="Lyons E."/>
            <person name="Wicker T."/>
            <person name="Salzberg S.L."/>
            <person name="Devos K.M."/>
            <person name="Dvorak J."/>
        </authorList>
    </citation>
    <scope>NUCLEOTIDE SEQUENCE [LARGE SCALE GENOMIC DNA]</scope>
    <source>
        <strain evidence="1">cv. AL8/78</strain>
    </source>
</reference>
<dbReference type="Gramene" id="AET5Gv21243300.12">
    <property type="protein sequence ID" value="AET5Gv21243300.12"/>
    <property type="gene ID" value="AET5Gv21243300"/>
</dbReference>
<dbReference type="InterPro" id="IPR032710">
    <property type="entry name" value="NTF2-like_dom_sf"/>
</dbReference>
<dbReference type="EnsemblPlants" id="AET5Gv21243300.12">
    <property type="protein sequence ID" value="AET5Gv21243300.12"/>
    <property type="gene ID" value="AET5Gv21243300"/>
</dbReference>
<evidence type="ECO:0008006" key="3">
    <source>
        <dbReference type="Google" id="ProtNLM"/>
    </source>
</evidence>
<dbReference type="Proteomes" id="UP000015105">
    <property type="component" value="Chromosome 5D"/>
</dbReference>
<keyword evidence="2" id="KW-1185">Reference proteome</keyword>
<evidence type="ECO:0000313" key="1">
    <source>
        <dbReference type="EnsemblPlants" id="AET5Gv21243300.12"/>
    </source>
</evidence>
<dbReference type="PANTHER" id="PTHR33698">
    <property type="entry name" value="NUCLEAR TRANSPORT FACTOR 2 (NTF2)-LIKE PROTEIN"/>
    <property type="match status" value="1"/>
</dbReference>
<name>A0A453MMX9_AEGTS</name>
<accession>A0A453MMX9</accession>
<protein>
    <recommendedName>
        <fullName evidence="3">SnoaL-like domain-containing protein</fullName>
    </recommendedName>
</protein>
<organism evidence="1 2">
    <name type="scientific">Aegilops tauschii subsp. strangulata</name>
    <name type="common">Goatgrass</name>
    <dbReference type="NCBI Taxonomy" id="200361"/>
    <lineage>
        <taxon>Eukaryota</taxon>
        <taxon>Viridiplantae</taxon>
        <taxon>Streptophyta</taxon>
        <taxon>Embryophyta</taxon>
        <taxon>Tracheophyta</taxon>
        <taxon>Spermatophyta</taxon>
        <taxon>Magnoliopsida</taxon>
        <taxon>Liliopsida</taxon>
        <taxon>Poales</taxon>
        <taxon>Poaceae</taxon>
        <taxon>BOP clade</taxon>
        <taxon>Pooideae</taxon>
        <taxon>Triticodae</taxon>
        <taxon>Triticeae</taxon>
        <taxon>Triticinae</taxon>
        <taxon>Aegilops</taxon>
    </lineage>
</organism>
<evidence type="ECO:0000313" key="2">
    <source>
        <dbReference type="Proteomes" id="UP000015105"/>
    </source>
</evidence>
<reference evidence="2" key="1">
    <citation type="journal article" date="2014" name="Science">
        <title>Ancient hybridizations among the ancestral genomes of bread wheat.</title>
        <authorList>
            <consortium name="International Wheat Genome Sequencing Consortium,"/>
            <person name="Marcussen T."/>
            <person name="Sandve S.R."/>
            <person name="Heier L."/>
            <person name="Spannagl M."/>
            <person name="Pfeifer M."/>
            <person name="Jakobsen K.S."/>
            <person name="Wulff B.B."/>
            <person name="Steuernagel B."/>
            <person name="Mayer K.F."/>
            <person name="Olsen O.A."/>
        </authorList>
    </citation>
    <scope>NUCLEOTIDE SEQUENCE [LARGE SCALE GENOMIC DNA]</scope>
    <source>
        <strain evidence="2">cv. AL8/78</strain>
    </source>
</reference>
<dbReference type="SUPFAM" id="SSF54427">
    <property type="entry name" value="NTF2-like"/>
    <property type="match status" value="1"/>
</dbReference>
<sequence length="227" mass="25327">MPSPLSACKHPNTMNSALTHISFQSPSFNLIQRPQSRHQQISIKWRKRQQCSAKPIRAIPGPNATGAYGGGNALPSSPLTDVIQEFYSSLNDKDITRLEKLISLDCVIEDTAYYKPLDVKNARTYFTRLIKVMGKNAKFAIDEVCQGVEPTVAVMWHLGKILLHHGIGIISVSQRQYWLLEDKDFFYLFFANIEGKDNTVVSSCCLLQSGAERSSHLPRAAVSSCVQ</sequence>
<reference evidence="1" key="4">
    <citation type="submission" date="2019-03" db="UniProtKB">
        <authorList>
            <consortium name="EnsemblPlants"/>
        </authorList>
    </citation>
    <scope>IDENTIFICATION</scope>
</reference>
<reference evidence="1" key="5">
    <citation type="journal article" date="2021" name="G3 (Bethesda)">
        <title>Aegilops tauschii genome assembly Aet v5.0 features greater sequence contiguity and improved annotation.</title>
        <authorList>
            <person name="Wang L."/>
            <person name="Zhu T."/>
            <person name="Rodriguez J.C."/>
            <person name="Deal K.R."/>
            <person name="Dubcovsky J."/>
            <person name="McGuire P.E."/>
            <person name="Lux T."/>
            <person name="Spannagl M."/>
            <person name="Mayer K.F.X."/>
            <person name="Baldrich P."/>
            <person name="Meyers B.C."/>
            <person name="Huo N."/>
            <person name="Gu Y.Q."/>
            <person name="Zhou H."/>
            <person name="Devos K.M."/>
            <person name="Bennetzen J.L."/>
            <person name="Unver T."/>
            <person name="Budak H."/>
            <person name="Gulick P.J."/>
            <person name="Galiba G."/>
            <person name="Kalapos B."/>
            <person name="Nelson D.R."/>
            <person name="Li P."/>
            <person name="You F.M."/>
            <person name="Luo M.C."/>
            <person name="Dvorak J."/>
        </authorList>
    </citation>
    <scope>NUCLEOTIDE SEQUENCE [LARGE SCALE GENOMIC DNA]</scope>
    <source>
        <strain evidence="1">cv. AL8/78</strain>
    </source>
</reference>
<dbReference type="PANTHER" id="PTHR33698:SF1">
    <property type="entry name" value="NUCLEAR TRANSPORT FACTOR 2 (NTF2) FAMILY PROTEIN"/>
    <property type="match status" value="1"/>
</dbReference>